<gene>
    <name evidence="2" type="ORF">K8352_06475</name>
</gene>
<organism evidence="2 3">
    <name type="scientific">Cerina litoralis</name>
    <dbReference type="NCBI Taxonomy" id="2874477"/>
    <lineage>
        <taxon>Bacteria</taxon>
        <taxon>Pseudomonadati</taxon>
        <taxon>Bacteroidota</taxon>
        <taxon>Flavobacteriia</taxon>
        <taxon>Flavobacteriales</taxon>
        <taxon>Flavobacteriaceae</taxon>
        <taxon>Cerina</taxon>
    </lineage>
</organism>
<dbReference type="EMBL" id="JAIRBC010000007">
    <property type="protein sequence ID" value="MCG2460386.1"/>
    <property type="molecule type" value="Genomic_DNA"/>
</dbReference>
<evidence type="ECO:0000259" key="1">
    <source>
        <dbReference type="Pfam" id="PF19898"/>
    </source>
</evidence>
<evidence type="ECO:0000313" key="3">
    <source>
        <dbReference type="Proteomes" id="UP001200642"/>
    </source>
</evidence>
<accession>A0AAE3EVF0</accession>
<sequence length="346" mass="40014">MENEVLKFDRNRNRVKYCPCNKKNRDGKFVPYVGYDNKGFCHSCGETFLPELDKTDYKREMKFEPPKLSSYHDPKLISRCGRNFRENNFVQFLKSVFRPDDVKQAILTYCIGTSKHWAGANIFWQIDHKNNVQHGKIMLYDTETGKRSKNQEGKAYISSVRSIQRLKDFNLKQCLFGLHLINENKTRTIALVEGEKTAIIMSIFKPEYLWMATGSKGGFKYEMLKPIKDFNIIAFPDKGEIYEWKSTAMELNGFGFRITVNDWMEGRAEYSKGTDLADVYLDEVKKPQSPEAVATHYKPLTETGTTVISNLESNVNRMAQRNPNLWLLIDKFGLTDGDGNEIRKVS</sequence>
<reference evidence="2" key="1">
    <citation type="submission" date="2023-02" db="EMBL/GenBank/DDBJ databases">
        <title>Genome of Flavobacteriaceae gen. nov. sp. strain F89.</title>
        <authorList>
            <person name="Wang Y."/>
        </authorList>
    </citation>
    <scope>NUCLEOTIDE SEQUENCE</scope>
    <source>
        <strain evidence="2">F89</strain>
    </source>
</reference>
<evidence type="ECO:0000313" key="2">
    <source>
        <dbReference type="EMBL" id="MCG2460386.1"/>
    </source>
</evidence>
<dbReference type="AlphaFoldDB" id="A0AAE3EVF0"/>
<protein>
    <submittedName>
        <fullName evidence="2">DUF6371 domain-containing protein</fullName>
    </submittedName>
</protein>
<dbReference type="InterPro" id="IPR045951">
    <property type="entry name" value="DUF6371"/>
</dbReference>
<proteinExistence type="predicted"/>
<dbReference type="Proteomes" id="UP001200642">
    <property type="component" value="Unassembled WGS sequence"/>
</dbReference>
<dbReference type="Pfam" id="PF19898">
    <property type="entry name" value="DUF6371"/>
    <property type="match status" value="1"/>
</dbReference>
<feature type="domain" description="DUF6371" evidence="1">
    <location>
        <begin position="87"/>
        <end position="238"/>
    </location>
</feature>
<dbReference type="RefSeq" id="WP_317901531.1">
    <property type="nucleotide sequence ID" value="NZ_JAIRBC010000007.1"/>
</dbReference>
<comment type="caution">
    <text evidence="2">The sequence shown here is derived from an EMBL/GenBank/DDBJ whole genome shotgun (WGS) entry which is preliminary data.</text>
</comment>
<name>A0AAE3EVF0_9FLAO</name>
<keyword evidence="3" id="KW-1185">Reference proteome</keyword>